<protein>
    <submittedName>
        <fullName evidence="10">Cation diffusion facilitator family transporter</fullName>
    </submittedName>
</protein>
<evidence type="ECO:0000256" key="2">
    <source>
        <dbReference type="ARBA" id="ARBA00008114"/>
    </source>
</evidence>
<keyword evidence="6 7" id="KW-0472">Membrane</keyword>
<evidence type="ECO:0000313" key="11">
    <source>
        <dbReference type="Proteomes" id="UP001469365"/>
    </source>
</evidence>
<dbReference type="InterPro" id="IPR050291">
    <property type="entry name" value="CDF_Transporter"/>
</dbReference>
<evidence type="ECO:0000256" key="1">
    <source>
        <dbReference type="ARBA" id="ARBA00004141"/>
    </source>
</evidence>
<evidence type="ECO:0000256" key="3">
    <source>
        <dbReference type="ARBA" id="ARBA00022448"/>
    </source>
</evidence>
<keyword evidence="3" id="KW-0813">Transport</keyword>
<feature type="transmembrane region" description="Helical" evidence="7">
    <location>
        <begin position="158"/>
        <end position="177"/>
    </location>
</feature>
<dbReference type="Gene3D" id="1.20.1510.10">
    <property type="entry name" value="Cation efflux protein transmembrane domain"/>
    <property type="match status" value="1"/>
</dbReference>
<dbReference type="InterPro" id="IPR027469">
    <property type="entry name" value="Cation_efflux_TMD_sf"/>
</dbReference>
<evidence type="ECO:0000259" key="9">
    <source>
        <dbReference type="Pfam" id="PF16916"/>
    </source>
</evidence>
<comment type="caution">
    <text evidence="10">The sequence shown here is derived from an EMBL/GenBank/DDBJ whole genome shotgun (WGS) entry which is preliminary data.</text>
</comment>
<name>A0ABU9DRM4_9BACL</name>
<dbReference type="InterPro" id="IPR002524">
    <property type="entry name" value="Cation_efflux"/>
</dbReference>
<reference evidence="10 11" key="1">
    <citation type="submission" date="2024-04" db="EMBL/GenBank/DDBJ databases">
        <title>draft genome sequnece of Paenibacillus filicis.</title>
        <authorList>
            <person name="Kim D.-U."/>
        </authorList>
    </citation>
    <scope>NUCLEOTIDE SEQUENCE [LARGE SCALE GENOMIC DNA]</scope>
    <source>
        <strain evidence="10 11">KACC14197</strain>
    </source>
</reference>
<dbReference type="EMBL" id="JBBPCC010000021">
    <property type="protein sequence ID" value="MEK8131512.1"/>
    <property type="molecule type" value="Genomic_DNA"/>
</dbReference>
<accession>A0ABU9DRM4</accession>
<evidence type="ECO:0000256" key="7">
    <source>
        <dbReference type="SAM" id="Phobius"/>
    </source>
</evidence>
<dbReference type="InterPro" id="IPR036837">
    <property type="entry name" value="Cation_efflux_CTD_sf"/>
</dbReference>
<dbReference type="SUPFAM" id="SSF160240">
    <property type="entry name" value="Cation efflux protein cytoplasmic domain-like"/>
    <property type="match status" value="1"/>
</dbReference>
<sequence length="316" mass="34748">MTEDRTKQASIGLWPGIGLHFALAVVKGFFGITAQSKALLADAVYSAAHVVGSLSELRGAKSGRFVMSRDGSAGRERIEPMATILLAALLMVGSIEIAVTTVRSMLQGVVQPPRTAALIVIVISILAKEIWYRYQLRLAHQEANPYAAVIAARKHRDLLMPLVACIGITGSMTAGYFGLSYFYLLDAVAALVITFAVLWRGYLLLLEAALRSKPRSLHMEDAQDLLATVQRIKGVISIDDLQAKEQGHYVTVDVKISVNPRISIYEGHEIAKTIKQVLMKRFTHIADVMVQVFPYDPGYPYKNADVEQDDMPTLLH</sequence>
<dbReference type="PANTHER" id="PTHR43840">
    <property type="entry name" value="MITOCHONDRIAL METAL TRANSPORTER 1-RELATED"/>
    <property type="match status" value="1"/>
</dbReference>
<dbReference type="NCBIfam" id="TIGR01297">
    <property type="entry name" value="CDF"/>
    <property type="match status" value="1"/>
</dbReference>
<organism evidence="10 11">
    <name type="scientific">Paenibacillus filicis</name>
    <dbReference type="NCBI Taxonomy" id="669464"/>
    <lineage>
        <taxon>Bacteria</taxon>
        <taxon>Bacillati</taxon>
        <taxon>Bacillota</taxon>
        <taxon>Bacilli</taxon>
        <taxon>Bacillales</taxon>
        <taxon>Paenibacillaceae</taxon>
        <taxon>Paenibacillus</taxon>
    </lineage>
</organism>
<dbReference type="Gene3D" id="3.30.70.1350">
    <property type="entry name" value="Cation efflux protein, cytoplasmic domain"/>
    <property type="match status" value="1"/>
</dbReference>
<keyword evidence="5 7" id="KW-1133">Transmembrane helix</keyword>
<dbReference type="Pfam" id="PF16916">
    <property type="entry name" value="ZT_dimer"/>
    <property type="match status" value="1"/>
</dbReference>
<dbReference type="Proteomes" id="UP001469365">
    <property type="component" value="Unassembled WGS sequence"/>
</dbReference>
<evidence type="ECO:0000259" key="8">
    <source>
        <dbReference type="Pfam" id="PF01545"/>
    </source>
</evidence>
<dbReference type="PANTHER" id="PTHR43840:SF15">
    <property type="entry name" value="MITOCHONDRIAL METAL TRANSPORTER 1-RELATED"/>
    <property type="match status" value="1"/>
</dbReference>
<keyword evidence="11" id="KW-1185">Reference proteome</keyword>
<dbReference type="RefSeq" id="WP_341418640.1">
    <property type="nucleotide sequence ID" value="NZ_JBBPCC010000021.1"/>
</dbReference>
<gene>
    <name evidence="10" type="ORF">WMW72_26745</name>
</gene>
<feature type="domain" description="Cation efflux protein cytoplasmic" evidence="9">
    <location>
        <begin position="220"/>
        <end position="295"/>
    </location>
</feature>
<feature type="domain" description="Cation efflux protein transmembrane" evidence="8">
    <location>
        <begin position="17"/>
        <end position="209"/>
    </location>
</feature>
<feature type="transmembrane region" description="Helical" evidence="7">
    <location>
        <begin position="12"/>
        <end position="32"/>
    </location>
</feature>
<evidence type="ECO:0000313" key="10">
    <source>
        <dbReference type="EMBL" id="MEK8131512.1"/>
    </source>
</evidence>
<dbReference type="Pfam" id="PF01545">
    <property type="entry name" value="Cation_efflux"/>
    <property type="match status" value="1"/>
</dbReference>
<feature type="transmembrane region" description="Helical" evidence="7">
    <location>
        <begin position="114"/>
        <end position="131"/>
    </location>
</feature>
<proteinExistence type="inferred from homology"/>
<comment type="similarity">
    <text evidence="2">Belongs to the cation diffusion facilitator (CDF) transporter (TC 2.A.4) family.</text>
</comment>
<feature type="transmembrane region" description="Helical" evidence="7">
    <location>
        <begin position="38"/>
        <end position="57"/>
    </location>
</feature>
<dbReference type="InterPro" id="IPR058533">
    <property type="entry name" value="Cation_efflux_TM"/>
</dbReference>
<evidence type="ECO:0000256" key="6">
    <source>
        <dbReference type="ARBA" id="ARBA00023136"/>
    </source>
</evidence>
<dbReference type="SUPFAM" id="SSF161111">
    <property type="entry name" value="Cation efflux protein transmembrane domain-like"/>
    <property type="match status" value="1"/>
</dbReference>
<feature type="transmembrane region" description="Helical" evidence="7">
    <location>
        <begin position="183"/>
        <end position="205"/>
    </location>
</feature>
<evidence type="ECO:0000256" key="5">
    <source>
        <dbReference type="ARBA" id="ARBA00022989"/>
    </source>
</evidence>
<evidence type="ECO:0000256" key="4">
    <source>
        <dbReference type="ARBA" id="ARBA00022692"/>
    </source>
</evidence>
<feature type="transmembrane region" description="Helical" evidence="7">
    <location>
        <begin position="78"/>
        <end position="102"/>
    </location>
</feature>
<dbReference type="InterPro" id="IPR027470">
    <property type="entry name" value="Cation_efflux_CTD"/>
</dbReference>
<comment type="subcellular location">
    <subcellularLocation>
        <location evidence="1">Membrane</location>
        <topology evidence="1">Multi-pass membrane protein</topology>
    </subcellularLocation>
</comment>
<keyword evidence="4 7" id="KW-0812">Transmembrane</keyword>